<gene>
    <name evidence="1" type="ORF">AB4M04_25660</name>
</gene>
<dbReference type="EMBL" id="JBFQXQ010000032">
    <property type="protein sequence ID" value="MEX3175447.1"/>
    <property type="molecule type" value="Genomic_DNA"/>
</dbReference>
<reference evidence="1 2" key="1">
    <citation type="submission" date="2024-07" db="EMBL/GenBank/DDBJ databases">
        <title>Genomes of novel Serratia strains from suburban soil.</title>
        <authorList>
            <person name="Markert E.X."/>
            <person name="Severe K."/>
            <person name="Severe L."/>
            <person name="Twing K.I."/>
            <person name="Ward L.M."/>
        </authorList>
    </citation>
    <scope>NUCLEOTIDE SEQUENCE [LARGE SCALE GENOMIC DNA]</scope>
    <source>
        <strain evidence="1 2">3C-UT</strain>
    </source>
</reference>
<dbReference type="InterPro" id="IPR011032">
    <property type="entry name" value="GroES-like_sf"/>
</dbReference>
<protein>
    <submittedName>
        <fullName evidence="1">DNA repair exonuclease</fullName>
    </submittedName>
</protein>
<name>A0ABV3UQV7_9GAMM</name>
<proteinExistence type="predicted"/>
<comment type="caution">
    <text evidence="1">The sequence shown here is derived from an EMBL/GenBank/DDBJ whole genome shotgun (WGS) entry which is preliminary data.</text>
</comment>
<dbReference type="Proteomes" id="UP001558101">
    <property type="component" value="Unassembled WGS sequence"/>
</dbReference>
<dbReference type="SUPFAM" id="SSF50129">
    <property type="entry name" value="GroES-like"/>
    <property type="match status" value="1"/>
</dbReference>
<dbReference type="GO" id="GO:0004527">
    <property type="term" value="F:exonuclease activity"/>
    <property type="evidence" value="ECO:0007669"/>
    <property type="project" value="UniProtKB-KW"/>
</dbReference>
<accession>A0ABV3UQV7</accession>
<keyword evidence="1" id="KW-0540">Nuclease</keyword>
<evidence type="ECO:0000313" key="2">
    <source>
        <dbReference type="Proteomes" id="UP001558101"/>
    </source>
</evidence>
<dbReference type="Gene3D" id="3.90.180.10">
    <property type="entry name" value="Medium-chain alcohol dehydrogenases, catalytic domain"/>
    <property type="match status" value="1"/>
</dbReference>
<keyword evidence="1" id="KW-0269">Exonuclease</keyword>
<evidence type="ECO:0000313" key="1">
    <source>
        <dbReference type="EMBL" id="MEX3175447.1"/>
    </source>
</evidence>
<feature type="non-terminal residue" evidence="1">
    <location>
        <position position="1"/>
    </location>
</feature>
<keyword evidence="2" id="KW-1185">Reference proteome</keyword>
<sequence length="125" mass="14150">HAACARPQSRQLLLRTRCAPIYRSDMVAVYGQYARRIALAQGPGHGRIRVVADCRGQRRGRRALGALGDGRWQAFISLDQVKISWGPDDIYDSRAAQIYINPLTFLAWLTQWLPLEAKYILLINS</sequence>
<keyword evidence="1" id="KW-0378">Hydrolase</keyword>
<organism evidence="1 2">
    <name type="scientific">Serratia quinivorans</name>
    <dbReference type="NCBI Taxonomy" id="137545"/>
    <lineage>
        <taxon>Bacteria</taxon>
        <taxon>Pseudomonadati</taxon>
        <taxon>Pseudomonadota</taxon>
        <taxon>Gammaproteobacteria</taxon>
        <taxon>Enterobacterales</taxon>
        <taxon>Yersiniaceae</taxon>
        <taxon>Serratia</taxon>
    </lineage>
</organism>